<proteinExistence type="predicted"/>
<reference evidence="2 3" key="1">
    <citation type="submission" date="2018-08" db="EMBL/GenBank/DDBJ databases">
        <title>Genome sequence of Halobacillus trueperi KCTC 3686.</title>
        <authorList>
            <person name="Cho K.H."/>
            <person name="Kwak M.-J."/>
            <person name="Kim B.-Y."/>
            <person name="Chun J."/>
        </authorList>
    </citation>
    <scope>NUCLEOTIDE SEQUENCE [LARGE SCALE GENOMIC DNA]</scope>
    <source>
        <strain evidence="2 3">KCTC 3686</strain>
    </source>
</reference>
<accession>A0A3E0J1V2</accession>
<evidence type="ECO:0000313" key="3">
    <source>
        <dbReference type="Proteomes" id="UP000256305"/>
    </source>
</evidence>
<name>A0A3E0J1V2_9BACI</name>
<dbReference type="Proteomes" id="UP000256305">
    <property type="component" value="Unassembled WGS sequence"/>
</dbReference>
<protein>
    <submittedName>
        <fullName evidence="2">Uncharacterized protein</fullName>
    </submittedName>
</protein>
<dbReference type="AlphaFoldDB" id="A0A3E0J1V2"/>
<feature type="region of interest" description="Disordered" evidence="1">
    <location>
        <begin position="1"/>
        <end position="23"/>
    </location>
</feature>
<comment type="caution">
    <text evidence="2">The sequence shown here is derived from an EMBL/GenBank/DDBJ whole genome shotgun (WGS) entry which is preliminary data.</text>
</comment>
<keyword evidence="3" id="KW-1185">Reference proteome</keyword>
<dbReference type="EMBL" id="QUAE01000022">
    <property type="protein sequence ID" value="REJ06893.1"/>
    <property type="molecule type" value="Genomic_DNA"/>
</dbReference>
<gene>
    <name evidence="2" type="ORF">DYE48_17905</name>
</gene>
<sequence length="63" mass="7130">MESELFPGALNSNKDLETESSTIGSFSERGICTGFENMKKGYILFLEMDKLTRTDYLYHSVAL</sequence>
<evidence type="ECO:0000256" key="1">
    <source>
        <dbReference type="SAM" id="MobiDB-lite"/>
    </source>
</evidence>
<organism evidence="2 3">
    <name type="scientific">Halobacillus trueperi</name>
    <dbReference type="NCBI Taxonomy" id="156205"/>
    <lineage>
        <taxon>Bacteria</taxon>
        <taxon>Bacillati</taxon>
        <taxon>Bacillota</taxon>
        <taxon>Bacilli</taxon>
        <taxon>Bacillales</taxon>
        <taxon>Bacillaceae</taxon>
        <taxon>Halobacillus</taxon>
    </lineage>
</organism>
<evidence type="ECO:0000313" key="2">
    <source>
        <dbReference type="EMBL" id="REJ06893.1"/>
    </source>
</evidence>